<name>A0ABQ5JR48_9EUKA</name>
<feature type="compositionally biased region" description="Acidic residues" evidence="1">
    <location>
        <begin position="1628"/>
        <end position="1638"/>
    </location>
</feature>
<evidence type="ECO:0000256" key="1">
    <source>
        <dbReference type="SAM" id="MobiDB-lite"/>
    </source>
</evidence>
<feature type="non-terminal residue" evidence="3">
    <location>
        <position position="1763"/>
    </location>
</feature>
<feature type="compositionally biased region" description="Basic and acidic residues" evidence="1">
    <location>
        <begin position="1457"/>
        <end position="1482"/>
    </location>
</feature>
<comment type="caution">
    <text evidence="3">The sequence shown here is derived from an EMBL/GenBank/DDBJ whole genome shotgun (WGS) entry which is preliminary data.</text>
</comment>
<evidence type="ECO:0000256" key="2">
    <source>
        <dbReference type="SAM" id="SignalP"/>
    </source>
</evidence>
<feature type="compositionally biased region" description="Low complexity" evidence="1">
    <location>
        <begin position="1612"/>
        <end position="1621"/>
    </location>
</feature>
<feature type="compositionally biased region" description="Low complexity" evidence="1">
    <location>
        <begin position="1361"/>
        <end position="1375"/>
    </location>
</feature>
<feature type="compositionally biased region" description="Low complexity" evidence="1">
    <location>
        <begin position="1750"/>
        <end position="1763"/>
    </location>
</feature>
<evidence type="ECO:0000313" key="3">
    <source>
        <dbReference type="EMBL" id="GKT13954.1"/>
    </source>
</evidence>
<reference evidence="3" key="1">
    <citation type="submission" date="2022-03" db="EMBL/GenBank/DDBJ databases">
        <title>Draft genome sequence of Aduncisulcus paluster, a free-living microaerophilic Fornicata.</title>
        <authorList>
            <person name="Yuyama I."/>
            <person name="Kume K."/>
            <person name="Tamura T."/>
            <person name="Inagaki Y."/>
            <person name="Hashimoto T."/>
        </authorList>
    </citation>
    <scope>NUCLEOTIDE SEQUENCE</scope>
    <source>
        <strain evidence="3">NY0171</strain>
    </source>
</reference>
<keyword evidence="4" id="KW-1185">Reference proteome</keyword>
<evidence type="ECO:0000313" key="4">
    <source>
        <dbReference type="Proteomes" id="UP001057375"/>
    </source>
</evidence>
<feature type="region of interest" description="Disordered" evidence="1">
    <location>
        <begin position="1342"/>
        <end position="1380"/>
    </location>
</feature>
<accession>A0ABQ5JR48</accession>
<dbReference type="EMBL" id="BQXS01011554">
    <property type="protein sequence ID" value="GKT13954.1"/>
    <property type="molecule type" value="Genomic_DNA"/>
</dbReference>
<organism evidence="3 4">
    <name type="scientific">Aduncisulcus paluster</name>
    <dbReference type="NCBI Taxonomy" id="2918883"/>
    <lineage>
        <taxon>Eukaryota</taxon>
        <taxon>Metamonada</taxon>
        <taxon>Carpediemonas-like organisms</taxon>
        <taxon>Aduncisulcus</taxon>
    </lineage>
</organism>
<feature type="signal peptide" evidence="2">
    <location>
        <begin position="1"/>
        <end position="27"/>
    </location>
</feature>
<feature type="compositionally biased region" description="Polar residues" evidence="1">
    <location>
        <begin position="1566"/>
        <end position="1579"/>
    </location>
</feature>
<sequence>MFIQPSIFTGYFFVFFCFIFLFPFCRAGQELGITITEDNYHCSAPTCDILSAFATACTTASNEPVNLTIYNDTEYPVKFSVDTITLSCINAQYRLVIEMLSPVEFLNEALLQNFEFAGDGTSDITFHGPTTFKNLIIRDSKIKIAKSDEPTIFSEVTITSSRIRVSYPSFIPYNVYLFDETSLVVVGSLVMSENTLIQAAPTSGVSELQNVSIDVKGDVEFPMNFDLGVPGQIIMKNIVNANGNPALSVDGGMCHMNPNAVYSSPSIQFSNINVSGWKSPLHFTGAIPSSCTTDDGSDIQFGLKNAYFTGCKSSRGGALQLNADVGIEQDFYFDHAVFHQCTAIGGGAIYTACPIFIKDFGVGSTRPDLTSSLSDIKNITSYPLIVSECSATVGGGVVLEASTAYEKSVTLELLPTSRKMKAFIEIDEEDPTDDEITTKYSALLPFILDNCSATYGDKLNTDPVHICYTVDDIVHCPSLSDTFVEAVSAKAWDAALSVTDDYDLDEYYASTADSFLSQLEEDTGIALGDSDGTTYEGDWLDSILDESDNADAAAAFEDTTDSSCYSDPYGNSDTCSCSIDAYMDTEKCGVSFDDFSELTNVVVREVVENPCDTDSFSTACLCYSNPFDEECSDDDDGDTITTFYSCFAEEFDIELCCEETDYVASVCCEVLDDAGSIPRCADYLSEDTDQAAVGFAECMATPEEGGVAESSTDPDGLEICCLIYGIDQDENCADAYSDNNYAAISILSDMSSSEYKAGTLSIEDILDRHCGYDTRCEFSAVCNAIVTADDLFPTLYEMCNYTLHDPVTCCFYTDENDQYPAQSCAASVFMSLYELDILGATTLRKQCRYVMDSLDDTDSICELGDQYTDYAYTQSTDRCLADYDIETCCSSSMLMKGVRFNEMSKECQAYQFFTAQMKAYAEGSDARRYTTCVALQSADTYMYPPNCVTWTDAEYLKQCPLYYAVATGLDTDLDDSADVAATEFSSLRPKWAEKKNFIENRRVSLFIDSKADTSQEKRINRRNFLNSSPSVPFNSVPDGIETTNNGLEVDNYSKNVTVSLYSYFVEPTVALVEDGHFITLATTSGDDVYNRAAVTPMFFQFESSYSSANHSSTQEVVVAAPKEETYGYAFLKVFGRDINAFKLSVKLPTCSIDSALQVTGSNPFRGMCIKCNGPSTYKGVKEKGALCQICPDGATCYGGGVVSSSEGYWTMLDPDTGAIVLRDDGTVLHHECPIDNTCMGNDALLEENDYVMSPALVEGGCADGHNGSLCLLCNDGWVRGGVNEGCGQCTNKFFVLISFGGMLVLQVLFTIYGCVQTAREELSIEQRHEFQLRGYRQIQVSGSSSELSSRNNDAQSDRSSVHSSQPSHHSSASNHGYPISPVQRAISPIQESRSQPIAPSTIPPLTCIELASSSISSSTPKGKEDNKSFVSVRELVASPITSTRTDLVEELDDETDDRTLEETQSQHDTTESEVKGSSRNEDQETGFEIAVGFDDLEKHQEQELKEEEVSGEGGEAREDPCEFASIVNVVEDPREDTISETPRQNTVVVEDEQSSTTGVSDHHVATSVTPSVSDEGNSVPNTLNRANSMLSVTSQPDAHITQVKGISEPEESSIASSSTTTKTRIVEDETMEDETMEDDSVKQSLSEKKRTGCVDHQVEETDETMVGPCFGKDLASSCPPSPHMDMITQVTAITSEIPNESEGTVVTHNQAQIETPRWNEGEYVVQRLEAIEGGEEGEEEEEEEEEEPQTLSITTSLSLLLSH</sequence>
<keyword evidence="2" id="KW-0732">Signal</keyword>
<protein>
    <recommendedName>
        <fullName evidence="5">Tyrosine-protein kinase ephrin type A/B receptor-like domain-containing protein</fullName>
    </recommendedName>
</protein>
<feature type="compositionally biased region" description="Basic and acidic residues" evidence="1">
    <location>
        <begin position="1639"/>
        <end position="1656"/>
    </location>
</feature>
<dbReference type="Proteomes" id="UP001057375">
    <property type="component" value="Unassembled WGS sequence"/>
</dbReference>
<feature type="region of interest" description="Disordered" evidence="1">
    <location>
        <begin position="1500"/>
        <end position="1579"/>
    </location>
</feature>
<feature type="region of interest" description="Disordered" evidence="1">
    <location>
        <begin position="1603"/>
        <end position="1656"/>
    </location>
</feature>
<feature type="region of interest" description="Disordered" evidence="1">
    <location>
        <begin position="1441"/>
        <end position="1485"/>
    </location>
</feature>
<proteinExistence type="predicted"/>
<feature type="region of interest" description="Disordered" evidence="1">
    <location>
        <begin position="1731"/>
        <end position="1763"/>
    </location>
</feature>
<feature type="chain" id="PRO_5046220586" description="Tyrosine-protein kinase ephrin type A/B receptor-like domain-containing protein" evidence="2">
    <location>
        <begin position="28"/>
        <end position="1763"/>
    </location>
</feature>
<gene>
    <name evidence="3" type="ORF">ADUPG1_010375</name>
</gene>
<feature type="compositionally biased region" description="Acidic residues" evidence="1">
    <location>
        <begin position="1732"/>
        <end position="1748"/>
    </location>
</feature>
<evidence type="ECO:0008006" key="5">
    <source>
        <dbReference type="Google" id="ProtNLM"/>
    </source>
</evidence>